<dbReference type="Gene3D" id="3.90.480.10">
    <property type="entry name" value="Sulfite Reductase Hemoprotein,Domain 2"/>
    <property type="match status" value="1"/>
</dbReference>
<dbReference type="RefSeq" id="WP_310376065.1">
    <property type="nucleotide sequence ID" value="NZ_JAVDXT010000004.1"/>
</dbReference>
<proteinExistence type="predicted"/>
<evidence type="ECO:0000256" key="2">
    <source>
        <dbReference type="ARBA" id="ARBA00022617"/>
    </source>
</evidence>
<feature type="domain" description="Nitrite/Sulfite reductase ferredoxin-like" evidence="7">
    <location>
        <begin position="19"/>
        <end position="83"/>
    </location>
</feature>
<dbReference type="SUPFAM" id="SSF56014">
    <property type="entry name" value="Nitrite and sulphite reductase 4Fe-4S domain-like"/>
    <property type="match status" value="2"/>
</dbReference>
<dbReference type="InterPro" id="IPR045854">
    <property type="entry name" value="NO2/SO3_Rdtase_4Fe4S_sf"/>
</dbReference>
<dbReference type="Pfam" id="PF03460">
    <property type="entry name" value="NIR_SIR_ferr"/>
    <property type="match status" value="1"/>
</dbReference>
<dbReference type="GO" id="GO:0043818">
    <property type="term" value="F:precorrin-3B synthase activity"/>
    <property type="evidence" value="ECO:0007669"/>
    <property type="project" value="UniProtKB-EC"/>
</dbReference>
<reference evidence="8 9" key="1">
    <citation type="submission" date="2023-07" db="EMBL/GenBank/DDBJ databases">
        <title>Sorghum-associated microbial communities from plants grown in Nebraska, USA.</title>
        <authorList>
            <person name="Schachtman D."/>
        </authorList>
    </citation>
    <scope>NUCLEOTIDE SEQUENCE [LARGE SCALE GENOMIC DNA]</scope>
    <source>
        <strain evidence="8 9">BE313</strain>
    </source>
</reference>
<dbReference type="EMBL" id="JAVDXT010000004">
    <property type="protein sequence ID" value="MDR7379432.1"/>
    <property type="molecule type" value="Genomic_DNA"/>
</dbReference>
<keyword evidence="1" id="KW-0004">4Fe-4S</keyword>
<dbReference type="SUPFAM" id="SSF55124">
    <property type="entry name" value="Nitrite/Sulfite reductase N-terminal domain-like"/>
    <property type="match status" value="1"/>
</dbReference>
<organism evidence="8 9">
    <name type="scientific">Rhodoferax ferrireducens</name>
    <dbReference type="NCBI Taxonomy" id="192843"/>
    <lineage>
        <taxon>Bacteria</taxon>
        <taxon>Pseudomonadati</taxon>
        <taxon>Pseudomonadota</taxon>
        <taxon>Betaproteobacteria</taxon>
        <taxon>Burkholderiales</taxon>
        <taxon>Comamonadaceae</taxon>
        <taxon>Rhodoferax</taxon>
    </lineage>
</organism>
<gene>
    <name evidence="8" type="ORF">J2X19_004126</name>
</gene>
<dbReference type="InterPro" id="IPR005117">
    <property type="entry name" value="NiRdtase/SiRdtase_haem-b_fer"/>
</dbReference>
<evidence type="ECO:0000256" key="1">
    <source>
        <dbReference type="ARBA" id="ARBA00022485"/>
    </source>
</evidence>
<evidence type="ECO:0000256" key="3">
    <source>
        <dbReference type="ARBA" id="ARBA00022723"/>
    </source>
</evidence>
<protein>
    <submittedName>
        <fullName evidence="8">Precorrin-3B synthase</fullName>
        <ecNumber evidence="8">1.14.13.83</ecNumber>
    </submittedName>
</protein>
<evidence type="ECO:0000256" key="5">
    <source>
        <dbReference type="ARBA" id="ARBA00023004"/>
    </source>
</evidence>
<dbReference type="EC" id="1.14.13.83" evidence="8"/>
<dbReference type="PANTHER" id="PTHR32439">
    <property type="entry name" value="FERREDOXIN--NITRITE REDUCTASE, CHLOROPLASTIC"/>
    <property type="match status" value="1"/>
</dbReference>
<keyword evidence="9" id="KW-1185">Reference proteome</keyword>
<evidence type="ECO:0000256" key="6">
    <source>
        <dbReference type="ARBA" id="ARBA00023014"/>
    </source>
</evidence>
<keyword evidence="4 8" id="KW-0560">Oxidoreductase</keyword>
<evidence type="ECO:0000259" key="7">
    <source>
        <dbReference type="Pfam" id="PF03460"/>
    </source>
</evidence>
<keyword evidence="3" id="KW-0479">Metal-binding</keyword>
<dbReference type="Gene3D" id="3.30.413.10">
    <property type="entry name" value="Sulfite Reductase Hemoprotein, domain 1"/>
    <property type="match status" value="2"/>
</dbReference>
<dbReference type="InterPro" id="IPR051329">
    <property type="entry name" value="NIR_SIR_4Fe-4S"/>
</dbReference>
<keyword evidence="2" id="KW-0349">Heme</keyword>
<name>A0ABU2CDL4_9BURK</name>
<keyword evidence="6" id="KW-0411">Iron-sulfur</keyword>
<dbReference type="InterPro" id="IPR036136">
    <property type="entry name" value="Nit/Sulf_reduc_fer-like_dom_sf"/>
</dbReference>
<comment type="caution">
    <text evidence="8">The sequence shown here is derived from an EMBL/GenBank/DDBJ whole genome shotgun (WGS) entry which is preliminary data.</text>
</comment>
<accession>A0ABU2CDL4</accession>
<dbReference type="PANTHER" id="PTHR32439:SF9">
    <property type="entry name" value="BLR3264 PROTEIN"/>
    <property type="match status" value="1"/>
</dbReference>
<sequence>MHPAPAPQIKGWCPGALRPMLSGDGLVVRVRPHAGRLTSVQAAGIAALAHQYGNGMLDLTSRANLQLRGIAPEAHAAVLQGLQTLGLVDSSADSESRRNILVTPFWQPDDGTQRIAATLAQALAAPDAPALPGKFGFAVDGGAQAVLRANPADIRIERGTGGYTVRADGYATGANIGIEEAVPAAMALAHWFLAQRGGLNRMAALAPLHALPERFQAATDFVPSAPKPRPGPVAAGWLVGAEFGQLQAETLAALSTLGALRMTPWQMLLIEGLQHAPALPALVTQAHDARMRVVACTGAPGCLQAAAATRPLARALAPQVPAGRLLHVSGCSKGCAHPRAALTLVATPAGFNLIRHGTAASTPDLLALAPEMIASYLFPTSDAPRI</sequence>
<evidence type="ECO:0000313" key="8">
    <source>
        <dbReference type="EMBL" id="MDR7379432.1"/>
    </source>
</evidence>
<evidence type="ECO:0000313" key="9">
    <source>
        <dbReference type="Proteomes" id="UP001180487"/>
    </source>
</evidence>
<dbReference type="NCBIfam" id="TIGR02435">
    <property type="entry name" value="CobG"/>
    <property type="match status" value="1"/>
</dbReference>
<dbReference type="Proteomes" id="UP001180487">
    <property type="component" value="Unassembled WGS sequence"/>
</dbReference>
<keyword evidence="5" id="KW-0408">Iron</keyword>
<dbReference type="InterPro" id="IPR012798">
    <property type="entry name" value="Cbl_synth_CobG-like"/>
</dbReference>
<evidence type="ECO:0000256" key="4">
    <source>
        <dbReference type="ARBA" id="ARBA00023002"/>
    </source>
</evidence>